<reference evidence="3" key="1">
    <citation type="journal article" date="2019" name="Int. J. Syst. Evol. Microbiol.">
        <title>The Global Catalogue of Microorganisms (GCM) 10K type strain sequencing project: providing services to taxonomists for standard genome sequencing and annotation.</title>
        <authorList>
            <consortium name="The Broad Institute Genomics Platform"/>
            <consortium name="The Broad Institute Genome Sequencing Center for Infectious Disease"/>
            <person name="Wu L."/>
            <person name="Ma J."/>
        </authorList>
    </citation>
    <scope>NUCLEOTIDE SEQUENCE [LARGE SCALE GENOMIC DNA]</scope>
    <source>
        <strain evidence="3">JCM 9377</strain>
    </source>
</reference>
<dbReference type="EMBL" id="BAAAUV010000003">
    <property type="protein sequence ID" value="GAA3199666.1"/>
    <property type="molecule type" value="Genomic_DNA"/>
</dbReference>
<protein>
    <recommendedName>
        <fullName evidence="4">Secreted protein</fullName>
    </recommendedName>
</protein>
<evidence type="ECO:0000313" key="2">
    <source>
        <dbReference type="EMBL" id="GAA3199666.1"/>
    </source>
</evidence>
<keyword evidence="3" id="KW-1185">Reference proteome</keyword>
<evidence type="ECO:0000313" key="3">
    <source>
        <dbReference type="Proteomes" id="UP001501237"/>
    </source>
</evidence>
<dbReference type="RefSeq" id="WP_344823052.1">
    <property type="nucleotide sequence ID" value="NZ_BAAAUV010000003.1"/>
</dbReference>
<feature type="signal peptide" evidence="1">
    <location>
        <begin position="1"/>
        <end position="27"/>
    </location>
</feature>
<proteinExistence type="predicted"/>
<sequence length="155" mass="15941">MRKPALIAATLALAITPALTAVAPAHAAPRVPLAAAEELSLVEQILAAFPEPMAAAARLVLAGQFDQIFVLFGEALKLTPTQITTIIATLQALLGQFGGEVPPTTETPTTDVPTTTAVQNKKVAWTVDSLLKNSSGKKSGPVLGNVLLNAVLAAK</sequence>
<organism evidence="2 3">
    <name type="scientific">Actinocorallia longicatena</name>
    <dbReference type="NCBI Taxonomy" id="111803"/>
    <lineage>
        <taxon>Bacteria</taxon>
        <taxon>Bacillati</taxon>
        <taxon>Actinomycetota</taxon>
        <taxon>Actinomycetes</taxon>
        <taxon>Streptosporangiales</taxon>
        <taxon>Thermomonosporaceae</taxon>
        <taxon>Actinocorallia</taxon>
    </lineage>
</organism>
<gene>
    <name evidence="2" type="ORF">GCM10010468_11970</name>
</gene>
<keyword evidence="1" id="KW-0732">Signal</keyword>
<evidence type="ECO:0000256" key="1">
    <source>
        <dbReference type="SAM" id="SignalP"/>
    </source>
</evidence>
<dbReference type="Proteomes" id="UP001501237">
    <property type="component" value="Unassembled WGS sequence"/>
</dbReference>
<feature type="chain" id="PRO_5046534735" description="Secreted protein" evidence="1">
    <location>
        <begin position="28"/>
        <end position="155"/>
    </location>
</feature>
<evidence type="ECO:0008006" key="4">
    <source>
        <dbReference type="Google" id="ProtNLM"/>
    </source>
</evidence>
<comment type="caution">
    <text evidence="2">The sequence shown here is derived from an EMBL/GenBank/DDBJ whole genome shotgun (WGS) entry which is preliminary data.</text>
</comment>
<accession>A0ABP6Q232</accession>
<name>A0ABP6Q232_9ACTN</name>